<sequence length="207" mass="22563">MKQNNREIYVLIGGLFILMLVGFYFTLNKLSTLSRDFQNFESQTRLQNQINNFPAATTTPSEADQSAPTADATSEVVIPTSIIFNASSSPVLTPQTNLTVTVENVAKAQDGTITVNVKIFSSEAGSYSAIDAKGLFELVDLNGSNQNPLSATDSFNSIPPQNAVTGSLTFKTDPRNTTVILQIGGGDQIRFYQFDFVKQNYKEMILG</sequence>
<comment type="caution">
    <text evidence="2">The sequence shown here is derived from an EMBL/GenBank/DDBJ whole genome shotgun (WGS) entry which is preliminary data.</text>
</comment>
<reference evidence="2 3" key="1">
    <citation type="journal article" date="2015" name="Nature">
        <title>rRNA introns, odd ribosomes, and small enigmatic genomes across a large radiation of phyla.</title>
        <authorList>
            <person name="Brown C.T."/>
            <person name="Hug L.A."/>
            <person name="Thomas B.C."/>
            <person name="Sharon I."/>
            <person name="Castelle C.J."/>
            <person name="Singh A."/>
            <person name="Wilkins M.J."/>
            <person name="Williams K.H."/>
            <person name="Banfield J.F."/>
        </authorList>
    </citation>
    <scope>NUCLEOTIDE SEQUENCE [LARGE SCALE GENOMIC DNA]</scope>
</reference>
<feature type="transmembrane region" description="Helical" evidence="1">
    <location>
        <begin position="7"/>
        <end position="27"/>
    </location>
</feature>
<evidence type="ECO:0000313" key="2">
    <source>
        <dbReference type="EMBL" id="KKU90921.1"/>
    </source>
</evidence>
<accession>A0A0G1U9S5</accession>
<evidence type="ECO:0000256" key="1">
    <source>
        <dbReference type="SAM" id="Phobius"/>
    </source>
</evidence>
<dbReference type="Proteomes" id="UP000034956">
    <property type="component" value="Unassembled WGS sequence"/>
</dbReference>
<keyword evidence="1" id="KW-1133">Transmembrane helix</keyword>
<dbReference type="AlphaFoldDB" id="A0A0G1U9S5"/>
<keyword evidence="1" id="KW-0472">Membrane</keyword>
<keyword evidence="1" id="KW-0812">Transmembrane</keyword>
<name>A0A0G1U9S5_9BACT</name>
<dbReference type="EMBL" id="LCPF01000005">
    <property type="protein sequence ID" value="KKU90921.1"/>
    <property type="molecule type" value="Genomic_DNA"/>
</dbReference>
<evidence type="ECO:0000313" key="3">
    <source>
        <dbReference type="Proteomes" id="UP000034956"/>
    </source>
</evidence>
<gene>
    <name evidence="2" type="ORF">UY23_C0005G0017</name>
</gene>
<organism evidence="2 3">
    <name type="scientific">Candidatus Jorgensenbacteria bacterium GW2011_GWA1_48_11</name>
    <dbReference type="NCBI Taxonomy" id="1618660"/>
    <lineage>
        <taxon>Bacteria</taxon>
        <taxon>Candidatus Joergenseniibacteriota</taxon>
    </lineage>
</organism>
<protein>
    <submittedName>
        <fullName evidence="2">Uncharacterized protein</fullName>
    </submittedName>
</protein>
<proteinExistence type="predicted"/>